<keyword evidence="1" id="KW-0472">Membrane</keyword>
<organism evidence="2 3">
    <name type="scientific">Sinanodonta woodiana</name>
    <name type="common">Chinese pond mussel</name>
    <name type="synonym">Anodonta woodiana</name>
    <dbReference type="NCBI Taxonomy" id="1069815"/>
    <lineage>
        <taxon>Eukaryota</taxon>
        <taxon>Metazoa</taxon>
        <taxon>Spiralia</taxon>
        <taxon>Lophotrochozoa</taxon>
        <taxon>Mollusca</taxon>
        <taxon>Bivalvia</taxon>
        <taxon>Autobranchia</taxon>
        <taxon>Heteroconchia</taxon>
        <taxon>Palaeoheterodonta</taxon>
        <taxon>Unionida</taxon>
        <taxon>Unionoidea</taxon>
        <taxon>Unionidae</taxon>
        <taxon>Unioninae</taxon>
        <taxon>Sinanodonta</taxon>
    </lineage>
</organism>
<dbReference type="CDD" id="cd00882">
    <property type="entry name" value="Ras_like_GTPase"/>
    <property type="match status" value="1"/>
</dbReference>
<keyword evidence="1" id="KW-1133">Transmembrane helix</keyword>
<reference evidence="2 3" key="1">
    <citation type="submission" date="2024-11" db="EMBL/GenBank/DDBJ databases">
        <title>Chromosome-level genome assembly of the freshwater bivalve Anodonta woodiana.</title>
        <authorList>
            <person name="Chen X."/>
        </authorList>
    </citation>
    <scope>NUCLEOTIDE SEQUENCE [LARGE SCALE GENOMIC DNA]</scope>
    <source>
        <strain evidence="2">MN2024</strain>
        <tissue evidence="2">Gills</tissue>
    </source>
</reference>
<name>A0ABD3XL90_SINWO</name>
<proteinExistence type="predicted"/>
<evidence type="ECO:0000313" key="2">
    <source>
        <dbReference type="EMBL" id="KAL3886857.1"/>
    </source>
</evidence>
<evidence type="ECO:0000256" key="1">
    <source>
        <dbReference type="SAM" id="Phobius"/>
    </source>
</evidence>
<feature type="transmembrane region" description="Helical" evidence="1">
    <location>
        <begin position="385"/>
        <end position="403"/>
    </location>
</feature>
<protein>
    <submittedName>
        <fullName evidence="2">Uncharacterized protein</fullName>
    </submittedName>
</protein>
<gene>
    <name evidence="2" type="ORF">ACJMK2_026819</name>
</gene>
<sequence>MPDLMKDYNPALISKPHMTNIKFYVTKMKLHTLSSAFALYSSHSTDGHVNLFRKHIFDITKMDNYTTPVFDEKLPKADYLKRRAELVMRKRSFINEILKECGTGRPLNVCVVGTYGAGKSSFINTIAAAFNGKRWREHAAIGDYGGTRGVTTYVQRFPKCCQEKKDKYAKVSLPTLVDIAGFPEEESIRHEEILRIFFFGKLGHGDSLNEALESYMVRGIEGLKEKYSQDKKNETVYKIDRIIFVASAGQPIPENLIKCVVNAAQPKGSCQDKYKRAIPIFGVLTHAGEIEVEQDEELEKKVKRFMQNLGIARHRLLLCSNYCDDVDAGIRTGEVLPELDVPVLEFLIQVFDRSLSVLHDDEVYGESPRQIFRRNAVPWNWETDIVKAFALFIIFCVFYLLTIRKS</sequence>
<dbReference type="Gene3D" id="3.40.50.300">
    <property type="entry name" value="P-loop containing nucleotide triphosphate hydrolases"/>
    <property type="match status" value="1"/>
</dbReference>
<dbReference type="EMBL" id="JBJQND010000002">
    <property type="protein sequence ID" value="KAL3886857.1"/>
    <property type="molecule type" value="Genomic_DNA"/>
</dbReference>
<dbReference type="Proteomes" id="UP001634394">
    <property type="component" value="Unassembled WGS sequence"/>
</dbReference>
<accession>A0ABD3XL90</accession>
<dbReference type="SUPFAM" id="SSF52540">
    <property type="entry name" value="P-loop containing nucleoside triphosphate hydrolases"/>
    <property type="match status" value="1"/>
</dbReference>
<keyword evidence="3" id="KW-1185">Reference proteome</keyword>
<evidence type="ECO:0000313" key="3">
    <source>
        <dbReference type="Proteomes" id="UP001634394"/>
    </source>
</evidence>
<dbReference type="AlphaFoldDB" id="A0ABD3XL90"/>
<keyword evidence="1" id="KW-0812">Transmembrane</keyword>
<comment type="caution">
    <text evidence="2">The sequence shown here is derived from an EMBL/GenBank/DDBJ whole genome shotgun (WGS) entry which is preliminary data.</text>
</comment>
<dbReference type="InterPro" id="IPR027417">
    <property type="entry name" value="P-loop_NTPase"/>
</dbReference>